<sequence>MKNIEIKCGILNDAFIAEYYSTGETESYSVEEKSELEILEYKFVPLYDFPHERRKELPSVKVFKSGNIKSIALNELSSIVTTIGSFEVEKITFYENGSINRLFLLDGKLSGYWSEDDEYKLAKAYKFDFEFSSFEAKPISLHFYETRELKSITLWPKERVKLNIDEYELIIRVGFSLYKSGKLKSCEPFRPTSINTPIGNIDAYDINSVGIHGDTNSLNFYENGKLKSLITSTNIITIYTANGDKIIHSPRKVRLYSNSEVMDTITLKVEFTDNKVIMDSMYEYALNENKFEIKEFGEKQLTLTGDRK</sequence>
<dbReference type="HOGENOM" id="CLU_065973_0_0_9"/>
<evidence type="ECO:0000313" key="2">
    <source>
        <dbReference type="Proteomes" id="UP000011728"/>
    </source>
</evidence>
<evidence type="ECO:0000313" key="1">
    <source>
        <dbReference type="EMBL" id="AGF56835.1"/>
    </source>
</evidence>
<dbReference type="KEGG" id="csr:Cspa_c30740"/>
<protein>
    <submittedName>
        <fullName evidence="1">Uncharacterized protein</fullName>
    </submittedName>
</protein>
<dbReference type="PATRIC" id="fig|931276.5.peg.3091"/>
<accession>M1LUS9</accession>
<keyword evidence="2" id="KW-1185">Reference proteome</keyword>
<dbReference type="eggNOG" id="COG2849">
    <property type="taxonomic scope" value="Bacteria"/>
</dbReference>
<dbReference type="EMBL" id="CP004121">
    <property type="protein sequence ID" value="AGF56835.1"/>
    <property type="molecule type" value="Genomic_DNA"/>
</dbReference>
<dbReference type="RefSeq" id="WP_015393154.1">
    <property type="nucleotide sequence ID" value="NC_020291.1"/>
</dbReference>
<dbReference type="AlphaFoldDB" id="M1LUS9"/>
<gene>
    <name evidence="1" type="ORF">Cspa_c30740</name>
</gene>
<dbReference type="Proteomes" id="UP000011728">
    <property type="component" value="Chromosome"/>
</dbReference>
<name>M1LUS9_9CLOT</name>
<proteinExistence type="predicted"/>
<organism evidence="1 2">
    <name type="scientific">Clostridium saccharoperbutylacetonicum N1-4(HMT)</name>
    <dbReference type="NCBI Taxonomy" id="931276"/>
    <lineage>
        <taxon>Bacteria</taxon>
        <taxon>Bacillati</taxon>
        <taxon>Bacillota</taxon>
        <taxon>Clostridia</taxon>
        <taxon>Eubacteriales</taxon>
        <taxon>Clostridiaceae</taxon>
        <taxon>Clostridium</taxon>
    </lineage>
</organism>
<reference evidence="1 2" key="1">
    <citation type="submission" date="2013-02" db="EMBL/GenBank/DDBJ databases">
        <title>Genome sequence of Clostridium saccharoperbutylacetonicum N1-4(HMT).</title>
        <authorList>
            <person name="Poehlein A."/>
            <person name="Daniel R."/>
        </authorList>
    </citation>
    <scope>NUCLEOTIDE SEQUENCE [LARGE SCALE GENOMIC DNA]</scope>
    <source>
        <strain evidence="2">N1-4(HMT)</strain>
    </source>
</reference>